<evidence type="ECO:0000313" key="3">
    <source>
        <dbReference type="Proteomes" id="UP000002051"/>
    </source>
</evidence>
<dbReference type="eggNOG" id="ENOG502S7GR">
    <property type="taxonomic scope" value="Eukaryota"/>
</dbReference>
<dbReference type="Gene3D" id="3.30.70.100">
    <property type="match status" value="1"/>
</dbReference>
<dbReference type="Proteomes" id="UP000002051">
    <property type="component" value="Chromosome 5"/>
</dbReference>
<dbReference type="HOGENOM" id="CLU_167877_1_0_1"/>
<keyword evidence="1" id="KW-0812">Transmembrane</keyword>
<dbReference type="STRING" id="3880.G7JZE9"/>
<keyword evidence="1" id="KW-0472">Membrane</keyword>
<keyword evidence="3" id="KW-1185">Reference proteome</keyword>
<reference evidence="2" key="3">
    <citation type="submission" date="2015-04" db="UniProtKB">
        <authorList>
            <consortium name="EnsemblPlants"/>
        </authorList>
    </citation>
    <scope>IDENTIFICATION</scope>
    <source>
        <strain evidence="2">cv. Jemalong A17</strain>
    </source>
</reference>
<evidence type="ECO:0000313" key="2">
    <source>
        <dbReference type="EnsemblPlants" id="AES97494"/>
    </source>
</evidence>
<dbReference type="EMBL" id="CM001221">
    <property type="protein sequence ID" value="AES97494.1"/>
    <property type="molecule type" value="Genomic_DNA"/>
</dbReference>
<dbReference type="PANTHER" id="PTHR47294:SF4">
    <property type="entry name" value="HEAVY METAL-ASSOCIATED ISOPRENYLATED PLANT PROTEIN 26-LIKE ISOFORM X1"/>
    <property type="match status" value="1"/>
</dbReference>
<protein>
    <submittedName>
        <fullName evidence="1">Transmembrane protein, putative</fullName>
    </submittedName>
</protein>
<reference evidence="1 3" key="2">
    <citation type="journal article" date="2014" name="BMC Genomics">
        <title>An improved genome release (version Mt4.0) for the model legume Medicago truncatula.</title>
        <authorList>
            <person name="Tang H."/>
            <person name="Krishnakumar V."/>
            <person name="Bidwell S."/>
            <person name="Rosen B."/>
            <person name="Chan A."/>
            <person name="Zhou S."/>
            <person name="Gentzbittel L."/>
            <person name="Childs K.L."/>
            <person name="Yandell M."/>
            <person name="Gundlach H."/>
            <person name="Mayer K.F."/>
            <person name="Schwartz D.C."/>
            <person name="Town C.D."/>
        </authorList>
    </citation>
    <scope>GENOME REANNOTATION</scope>
    <source>
        <strain evidence="2 3">cv. Jemalong A17</strain>
    </source>
</reference>
<sequence length="107" mass="12534">MGWSSIVGLDLEVYSFQVVTSILPCYCCMIMRINVDCNACCRKLRRIILRMKVIETHLIEKQQRRVCVCGRFVPADIAIKIKKKMNRRVEILEVQEFEGEEQNELPN</sequence>
<proteinExistence type="predicted"/>
<reference evidence="1 3" key="1">
    <citation type="journal article" date="2011" name="Nature">
        <title>The Medicago genome provides insight into the evolution of rhizobial symbioses.</title>
        <authorList>
            <person name="Young N.D."/>
            <person name="Debelle F."/>
            <person name="Oldroyd G.E."/>
            <person name="Geurts R."/>
            <person name="Cannon S.B."/>
            <person name="Udvardi M.K."/>
            <person name="Benedito V.A."/>
            <person name="Mayer K.F."/>
            <person name="Gouzy J."/>
            <person name="Schoof H."/>
            <person name="Van de Peer Y."/>
            <person name="Proost S."/>
            <person name="Cook D.R."/>
            <person name="Meyers B.C."/>
            <person name="Spannagl M."/>
            <person name="Cheung F."/>
            <person name="De Mita S."/>
            <person name="Krishnakumar V."/>
            <person name="Gundlach H."/>
            <person name="Zhou S."/>
            <person name="Mudge J."/>
            <person name="Bharti A.K."/>
            <person name="Murray J.D."/>
            <person name="Naoumkina M.A."/>
            <person name="Rosen B."/>
            <person name="Silverstein K.A."/>
            <person name="Tang H."/>
            <person name="Rombauts S."/>
            <person name="Zhao P.X."/>
            <person name="Zhou P."/>
            <person name="Barbe V."/>
            <person name="Bardou P."/>
            <person name="Bechner M."/>
            <person name="Bellec A."/>
            <person name="Berger A."/>
            <person name="Berges H."/>
            <person name="Bidwell S."/>
            <person name="Bisseling T."/>
            <person name="Choisne N."/>
            <person name="Couloux A."/>
            <person name="Denny R."/>
            <person name="Deshpande S."/>
            <person name="Dai X."/>
            <person name="Doyle J.J."/>
            <person name="Dudez A.M."/>
            <person name="Farmer A.D."/>
            <person name="Fouteau S."/>
            <person name="Franken C."/>
            <person name="Gibelin C."/>
            <person name="Gish J."/>
            <person name="Goldstein S."/>
            <person name="Gonzalez A.J."/>
            <person name="Green P.J."/>
            <person name="Hallab A."/>
            <person name="Hartog M."/>
            <person name="Hua A."/>
            <person name="Humphray S.J."/>
            <person name="Jeong D.H."/>
            <person name="Jing Y."/>
            <person name="Jocker A."/>
            <person name="Kenton S.M."/>
            <person name="Kim D.J."/>
            <person name="Klee K."/>
            <person name="Lai H."/>
            <person name="Lang C."/>
            <person name="Lin S."/>
            <person name="Macmil S.L."/>
            <person name="Magdelenat G."/>
            <person name="Matthews L."/>
            <person name="McCorrison J."/>
            <person name="Monaghan E.L."/>
            <person name="Mun J.H."/>
            <person name="Najar F.Z."/>
            <person name="Nicholson C."/>
            <person name="Noirot C."/>
            <person name="O'Bleness M."/>
            <person name="Paule C.R."/>
            <person name="Poulain J."/>
            <person name="Prion F."/>
            <person name="Qin B."/>
            <person name="Qu C."/>
            <person name="Retzel E.F."/>
            <person name="Riddle C."/>
            <person name="Sallet E."/>
            <person name="Samain S."/>
            <person name="Samson N."/>
            <person name="Sanders I."/>
            <person name="Saurat O."/>
            <person name="Scarpelli C."/>
            <person name="Schiex T."/>
            <person name="Segurens B."/>
            <person name="Severin A.J."/>
            <person name="Sherrier D.J."/>
            <person name="Shi R."/>
            <person name="Sims S."/>
            <person name="Singer S.R."/>
            <person name="Sinharoy S."/>
            <person name="Sterck L."/>
            <person name="Viollet A."/>
            <person name="Wang B.B."/>
            <person name="Wang K."/>
            <person name="Wang M."/>
            <person name="Wang X."/>
            <person name="Warfsmann J."/>
            <person name="Weissenbach J."/>
            <person name="White D.D."/>
            <person name="White J.D."/>
            <person name="Wiley G.B."/>
            <person name="Wincker P."/>
            <person name="Xing Y."/>
            <person name="Yang L."/>
            <person name="Yao Z."/>
            <person name="Ying F."/>
            <person name="Zhai J."/>
            <person name="Zhou L."/>
            <person name="Zuber A."/>
            <person name="Denarie J."/>
            <person name="Dixon R.A."/>
            <person name="May G.D."/>
            <person name="Schwartz D.C."/>
            <person name="Rogers J."/>
            <person name="Quetier F."/>
            <person name="Town C.D."/>
            <person name="Roe B.A."/>
        </authorList>
    </citation>
    <scope>NUCLEOTIDE SEQUENCE [LARGE SCALE GENOMIC DNA]</scope>
    <source>
        <strain evidence="1">A17</strain>
        <strain evidence="2 3">cv. Jemalong A17</strain>
    </source>
</reference>
<organism evidence="1 3">
    <name type="scientific">Medicago truncatula</name>
    <name type="common">Barrel medic</name>
    <name type="synonym">Medicago tribuloides</name>
    <dbReference type="NCBI Taxonomy" id="3880"/>
    <lineage>
        <taxon>Eukaryota</taxon>
        <taxon>Viridiplantae</taxon>
        <taxon>Streptophyta</taxon>
        <taxon>Embryophyta</taxon>
        <taxon>Tracheophyta</taxon>
        <taxon>Spermatophyta</taxon>
        <taxon>Magnoliopsida</taxon>
        <taxon>eudicotyledons</taxon>
        <taxon>Gunneridae</taxon>
        <taxon>Pentapetalae</taxon>
        <taxon>rosids</taxon>
        <taxon>fabids</taxon>
        <taxon>Fabales</taxon>
        <taxon>Fabaceae</taxon>
        <taxon>Papilionoideae</taxon>
        <taxon>50 kb inversion clade</taxon>
        <taxon>NPAAA clade</taxon>
        <taxon>Hologalegina</taxon>
        <taxon>IRL clade</taxon>
        <taxon>Trifolieae</taxon>
        <taxon>Medicago</taxon>
    </lineage>
</organism>
<dbReference type="PANTHER" id="PTHR47294">
    <property type="entry name" value="OS08G0431150 PROTEIN"/>
    <property type="match status" value="1"/>
</dbReference>
<dbReference type="PaxDb" id="3880-AES97494"/>
<dbReference type="EnsemblPlants" id="AES97494">
    <property type="protein sequence ID" value="AES97494"/>
    <property type="gene ID" value="MTR_5g055190"/>
</dbReference>
<dbReference type="OMA" id="GHHNCNG"/>
<accession>G7JZE9</accession>
<name>G7JZE9_MEDTR</name>
<gene>
    <name evidence="1" type="ordered locus">MTR_5g055190</name>
</gene>
<evidence type="ECO:0000313" key="1">
    <source>
        <dbReference type="EMBL" id="AES97494.1"/>
    </source>
</evidence>
<dbReference type="AlphaFoldDB" id="G7JZE9"/>